<feature type="domain" description="N-acetyltransferase" evidence="1">
    <location>
        <begin position="109"/>
        <end position="238"/>
    </location>
</feature>
<sequence length="238" mass="26628">MDAALAHANIENLTELWRLMDCVELEGGLTQSTRWPYRCWQGIDRQTEDGPGVSGQIPAGYLYPVWQAGDTTTRLEQQLQQKGLEVGLEQLAMILPLAHDYPATASPRLEVSRVRNHREAEAWAELCGRAFGYQLDTGVIDHLRQEASVEVLWAFRKEEPVATAILYRTGPVMGLHQVGVPPELQGQGIARELMLILLARAQAAGAEYVCLQASAAGEPLYRRLGFLSQFRIRSYRRT</sequence>
<dbReference type="Gene3D" id="3.40.630.30">
    <property type="match status" value="1"/>
</dbReference>
<accession>A0ABS3Z9C3</accession>
<organism evidence="2 3">
    <name type="scientific">Marinobacterium alkalitolerans</name>
    <dbReference type="NCBI Taxonomy" id="1542925"/>
    <lineage>
        <taxon>Bacteria</taxon>
        <taxon>Pseudomonadati</taxon>
        <taxon>Pseudomonadota</taxon>
        <taxon>Gammaproteobacteria</taxon>
        <taxon>Oceanospirillales</taxon>
        <taxon>Oceanospirillaceae</taxon>
        <taxon>Marinobacterium</taxon>
    </lineage>
</organism>
<dbReference type="InterPro" id="IPR000182">
    <property type="entry name" value="GNAT_dom"/>
</dbReference>
<dbReference type="PANTHER" id="PTHR42791">
    <property type="entry name" value="GNAT FAMILY ACETYLTRANSFERASE"/>
    <property type="match status" value="1"/>
</dbReference>
<dbReference type="Proteomes" id="UP000810171">
    <property type="component" value="Unassembled WGS sequence"/>
</dbReference>
<gene>
    <name evidence="2" type="ORF">H9C73_06040</name>
</gene>
<dbReference type="SUPFAM" id="SSF55729">
    <property type="entry name" value="Acyl-CoA N-acyltransferases (Nat)"/>
    <property type="match status" value="1"/>
</dbReference>
<evidence type="ECO:0000313" key="3">
    <source>
        <dbReference type="Proteomes" id="UP000810171"/>
    </source>
</evidence>
<dbReference type="Pfam" id="PF00583">
    <property type="entry name" value="Acetyltransf_1"/>
    <property type="match status" value="1"/>
</dbReference>
<dbReference type="EMBL" id="JACVEW010000007">
    <property type="protein sequence ID" value="MBP0048289.1"/>
    <property type="molecule type" value="Genomic_DNA"/>
</dbReference>
<protein>
    <submittedName>
        <fullName evidence="2">GNAT family N-acetyltransferase</fullName>
    </submittedName>
</protein>
<comment type="caution">
    <text evidence="2">The sequence shown here is derived from an EMBL/GenBank/DDBJ whole genome shotgun (WGS) entry which is preliminary data.</text>
</comment>
<evidence type="ECO:0000259" key="1">
    <source>
        <dbReference type="PROSITE" id="PS51186"/>
    </source>
</evidence>
<dbReference type="PANTHER" id="PTHR42791:SF1">
    <property type="entry name" value="N-ACETYLTRANSFERASE DOMAIN-CONTAINING PROTEIN"/>
    <property type="match status" value="1"/>
</dbReference>
<dbReference type="RefSeq" id="WP_209286910.1">
    <property type="nucleotide sequence ID" value="NZ_JACVEW010000007.1"/>
</dbReference>
<keyword evidence="3" id="KW-1185">Reference proteome</keyword>
<dbReference type="InterPro" id="IPR052523">
    <property type="entry name" value="Trichothecene_AcTrans"/>
</dbReference>
<proteinExistence type="predicted"/>
<name>A0ABS3Z9C3_9GAMM</name>
<dbReference type="InterPro" id="IPR016181">
    <property type="entry name" value="Acyl_CoA_acyltransferase"/>
</dbReference>
<dbReference type="CDD" id="cd04301">
    <property type="entry name" value="NAT_SF"/>
    <property type="match status" value="1"/>
</dbReference>
<evidence type="ECO:0000313" key="2">
    <source>
        <dbReference type="EMBL" id="MBP0048289.1"/>
    </source>
</evidence>
<dbReference type="PROSITE" id="PS51186">
    <property type="entry name" value="GNAT"/>
    <property type="match status" value="1"/>
</dbReference>
<reference evidence="2 3" key="1">
    <citation type="submission" date="2020-09" db="EMBL/GenBank/DDBJ databases">
        <authorList>
            <person name="Tanuku N.R.S."/>
        </authorList>
    </citation>
    <scope>NUCLEOTIDE SEQUENCE [LARGE SCALE GENOMIC DNA]</scope>
    <source>
        <strain evidence="2 3">AK62</strain>
    </source>
</reference>